<keyword evidence="2" id="KW-1185">Reference proteome</keyword>
<dbReference type="Proteomes" id="UP001495910">
    <property type="component" value="Unassembled WGS sequence"/>
</dbReference>
<organism evidence="1 2">
    <name type="scientific">Collimonas rhizosphaerae</name>
    <dbReference type="NCBI Taxonomy" id="3126357"/>
    <lineage>
        <taxon>Bacteria</taxon>
        <taxon>Pseudomonadati</taxon>
        <taxon>Pseudomonadota</taxon>
        <taxon>Betaproteobacteria</taxon>
        <taxon>Burkholderiales</taxon>
        <taxon>Oxalobacteraceae</taxon>
        <taxon>Collimonas</taxon>
    </lineage>
</organism>
<proteinExistence type="predicted"/>
<name>A0ABU9PU48_9BURK</name>
<accession>A0ABU9PU48</accession>
<comment type="caution">
    <text evidence="1">The sequence shown here is derived from an EMBL/GenBank/DDBJ whole genome shotgun (WGS) entry which is preliminary data.</text>
</comment>
<dbReference type="RefSeq" id="WP_342829062.1">
    <property type="nucleotide sequence ID" value="NZ_JBANDC010000005.1"/>
</dbReference>
<evidence type="ECO:0000313" key="2">
    <source>
        <dbReference type="Proteomes" id="UP001495910"/>
    </source>
</evidence>
<sequence length="168" mass="19374">MDHILNDETGQIDFDTYLRYLNSIQDRLPIHVYSFASDSRHFDLRSRSSLHDAWLNAITVSEMVSGDRSEVRRIAIHICLLGSYHDRKIHLHYNDVERYQLDTPTRHGDPRFTHIGHGDLLTHEVRLGEQGLLIHELKFERGATILIECADFRHSEEITDVKSGSNGG</sequence>
<dbReference type="EMBL" id="JBANDC010000005">
    <property type="protein sequence ID" value="MEM4987515.1"/>
    <property type="molecule type" value="Genomic_DNA"/>
</dbReference>
<gene>
    <name evidence="1" type="ORF">V8G57_08970</name>
</gene>
<reference evidence="1 2" key="1">
    <citation type="submission" date="2024-02" db="EMBL/GenBank/DDBJ databases">
        <title>Draft genome sequence of Collimonas sp. strain H4R21, an effective mineral-weathering bacterial strain isolated from the beech rhizosphere.</title>
        <authorList>
            <person name="Morin E."/>
            <person name="Uroz S."/>
            <person name="Leveau J.H.J."/>
            <person name="Kumar R."/>
            <person name="Rey M.W."/>
            <person name="Pham J."/>
        </authorList>
    </citation>
    <scope>NUCLEOTIDE SEQUENCE [LARGE SCALE GENOMIC DNA]</scope>
    <source>
        <strain evidence="1 2">H4R21</strain>
    </source>
</reference>
<evidence type="ECO:0000313" key="1">
    <source>
        <dbReference type="EMBL" id="MEM4987515.1"/>
    </source>
</evidence>
<evidence type="ECO:0008006" key="3">
    <source>
        <dbReference type="Google" id="ProtNLM"/>
    </source>
</evidence>
<protein>
    <recommendedName>
        <fullName evidence="3">EF-hand domain-containing protein</fullName>
    </recommendedName>
</protein>